<proteinExistence type="inferred from homology"/>
<evidence type="ECO:0000256" key="2">
    <source>
        <dbReference type="SAM" id="MobiDB-lite"/>
    </source>
</evidence>
<protein>
    <submittedName>
        <fullName evidence="4">DnaD domain protein</fullName>
    </submittedName>
</protein>
<comment type="caution">
    <text evidence="4">The sequence shown here is derived from an EMBL/GenBank/DDBJ whole genome shotgun (WGS) entry which is preliminary data.</text>
</comment>
<feature type="region of interest" description="Disordered" evidence="2">
    <location>
        <begin position="150"/>
        <end position="170"/>
    </location>
</feature>
<accession>A0ABV9GKV1</accession>
<gene>
    <name evidence="4" type="ORF">ACFO4N_07770</name>
</gene>
<dbReference type="PANTHER" id="PTHR37293">
    <property type="entry name" value="PHAGE REPLICATION PROTEIN-RELATED"/>
    <property type="match status" value="1"/>
</dbReference>
<evidence type="ECO:0000313" key="5">
    <source>
        <dbReference type="Proteomes" id="UP001596022"/>
    </source>
</evidence>
<dbReference type="InterPro" id="IPR034829">
    <property type="entry name" value="DnaD-like_sf"/>
</dbReference>
<dbReference type="InterPro" id="IPR053162">
    <property type="entry name" value="DnaD"/>
</dbReference>
<dbReference type="NCBIfam" id="TIGR01446">
    <property type="entry name" value="DnaD_dom"/>
    <property type="match status" value="1"/>
</dbReference>
<dbReference type="Proteomes" id="UP001596022">
    <property type="component" value="Unassembled WGS sequence"/>
</dbReference>
<evidence type="ECO:0000256" key="1">
    <source>
        <dbReference type="ARBA" id="ARBA00093462"/>
    </source>
</evidence>
<comment type="similarity">
    <text evidence="1">Belongs to the DnaB/DnaD family.</text>
</comment>
<keyword evidence="5" id="KW-1185">Reference proteome</keyword>
<dbReference type="SUPFAM" id="SSF158499">
    <property type="entry name" value="DnaD domain-like"/>
    <property type="match status" value="1"/>
</dbReference>
<dbReference type="EMBL" id="JBHSFW010000002">
    <property type="protein sequence ID" value="MFC4618632.1"/>
    <property type="molecule type" value="Genomic_DNA"/>
</dbReference>
<sequence>MEGNFFLVYRKIFNHEIFKDELGFRLFMLILGNAVFSQDGVEIDGVLVRRGQWFRSYRKLQEDLAFREGRTIKKPGLATLKRAVKRLEDLDMVKTTTIYEENSGTRCGTGSGTVRGTLFEVVNYAKYQGFSGHENLLRNGSRNAMRNASRNKNNNVLNNNELNNKATTTTGEDPVTFYESNFGMLSPFQMEQIVMMCEENSDELVLAAMKLALKKNKKHLSYVEGILKIWRENNVKTVADARAYELEYRNQLQVVHGGVKNESKIQINRRGYGSSAKKGGRDSISFYEPGKWDDVDLDDIE</sequence>
<organism evidence="4 5">
    <name type="scientific">Camelliibacillus cellulosilyticus</name>
    <dbReference type="NCBI Taxonomy" id="2174486"/>
    <lineage>
        <taxon>Bacteria</taxon>
        <taxon>Bacillati</taxon>
        <taxon>Bacillota</taxon>
        <taxon>Bacilli</taxon>
        <taxon>Bacillales</taxon>
        <taxon>Sporolactobacillaceae</taxon>
        <taxon>Camelliibacillus</taxon>
    </lineage>
</organism>
<dbReference type="PANTHER" id="PTHR37293:SF5">
    <property type="entry name" value="DNA REPLICATION PROTEIN"/>
    <property type="match status" value="1"/>
</dbReference>
<evidence type="ECO:0000313" key="4">
    <source>
        <dbReference type="EMBL" id="MFC4618632.1"/>
    </source>
</evidence>
<feature type="compositionally biased region" description="Low complexity" evidence="2">
    <location>
        <begin position="150"/>
        <end position="165"/>
    </location>
</feature>
<reference evidence="5" key="1">
    <citation type="journal article" date="2019" name="Int. J. Syst. Evol. Microbiol.">
        <title>The Global Catalogue of Microorganisms (GCM) 10K type strain sequencing project: providing services to taxonomists for standard genome sequencing and annotation.</title>
        <authorList>
            <consortium name="The Broad Institute Genomics Platform"/>
            <consortium name="The Broad Institute Genome Sequencing Center for Infectious Disease"/>
            <person name="Wu L."/>
            <person name="Ma J."/>
        </authorList>
    </citation>
    <scope>NUCLEOTIDE SEQUENCE [LARGE SCALE GENOMIC DNA]</scope>
    <source>
        <strain evidence="5">CGMCC 1.16306</strain>
    </source>
</reference>
<dbReference type="Pfam" id="PF07261">
    <property type="entry name" value="DnaB_2"/>
    <property type="match status" value="1"/>
</dbReference>
<feature type="domain" description="DnaB/C C-terminal" evidence="3">
    <location>
        <begin position="176"/>
        <end position="245"/>
    </location>
</feature>
<name>A0ABV9GKV1_9BACL</name>
<dbReference type="Gene3D" id="1.10.10.630">
    <property type="entry name" value="DnaD domain-like"/>
    <property type="match status" value="1"/>
</dbReference>
<dbReference type="InterPro" id="IPR006343">
    <property type="entry name" value="DnaB/C_C"/>
</dbReference>
<dbReference type="RefSeq" id="WP_376845671.1">
    <property type="nucleotide sequence ID" value="NZ_JBHSFW010000002.1"/>
</dbReference>
<evidence type="ECO:0000259" key="3">
    <source>
        <dbReference type="Pfam" id="PF07261"/>
    </source>
</evidence>